<dbReference type="EMBL" id="JATAAI010000027">
    <property type="protein sequence ID" value="KAK1736841.1"/>
    <property type="molecule type" value="Genomic_DNA"/>
</dbReference>
<dbReference type="GO" id="GO:0140575">
    <property type="term" value="F:transmembrane monodehydroascorbate reductase activity"/>
    <property type="evidence" value="ECO:0007669"/>
    <property type="project" value="InterPro"/>
</dbReference>
<keyword evidence="15" id="KW-1185">Reference proteome</keyword>
<evidence type="ECO:0000256" key="10">
    <source>
        <dbReference type="ARBA" id="ARBA00023136"/>
    </source>
</evidence>
<keyword evidence="4" id="KW-0349">Heme</keyword>
<reference evidence="14" key="1">
    <citation type="submission" date="2023-06" db="EMBL/GenBank/DDBJ databases">
        <title>Survivors Of The Sea: Transcriptome response of Skeletonema marinoi to long-term dormancy.</title>
        <authorList>
            <person name="Pinder M.I.M."/>
            <person name="Kourtchenko O."/>
            <person name="Robertson E.K."/>
            <person name="Larsson T."/>
            <person name="Maumus F."/>
            <person name="Osuna-Cruz C.M."/>
            <person name="Vancaester E."/>
            <person name="Stenow R."/>
            <person name="Vandepoele K."/>
            <person name="Ploug H."/>
            <person name="Bruchert V."/>
            <person name="Godhe A."/>
            <person name="Topel M."/>
        </authorList>
    </citation>
    <scope>NUCLEOTIDE SEQUENCE</scope>
    <source>
        <strain evidence="14">R05AC</strain>
    </source>
</reference>
<dbReference type="GO" id="GO:0016020">
    <property type="term" value="C:membrane"/>
    <property type="evidence" value="ECO:0007669"/>
    <property type="project" value="UniProtKB-SubCell"/>
</dbReference>
<dbReference type="InterPro" id="IPR045150">
    <property type="entry name" value="CYB561D1/2"/>
</dbReference>
<evidence type="ECO:0000256" key="11">
    <source>
        <dbReference type="SAM" id="MobiDB-lite"/>
    </source>
</evidence>
<feature type="domain" description="Cytochrome b561" evidence="13">
    <location>
        <begin position="233"/>
        <end position="448"/>
    </location>
</feature>
<dbReference type="PROSITE" id="PS50939">
    <property type="entry name" value="CYTOCHROME_B561"/>
    <property type="match status" value="1"/>
</dbReference>
<dbReference type="GO" id="GO:0020037">
    <property type="term" value="F:heme binding"/>
    <property type="evidence" value="ECO:0007669"/>
    <property type="project" value="TreeGrafter"/>
</dbReference>
<keyword evidence="8 12" id="KW-1133">Transmembrane helix</keyword>
<keyword evidence="7" id="KW-0249">Electron transport</keyword>
<evidence type="ECO:0000256" key="1">
    <source>
        <dbReference type="ARBA" id="ARBA00001970"/>
    </source>
</evidence>
<evidence type="ECO:0000256" key="5">
    <source>
        <dbReference type="ARBA" id="ARBA00022692"/>
    </source>
</evidence>
<evidence type="ECO:0000256" key="12">
    <source>
        <dbReference type="SAM" id="Phobius"/>
    </source>
</evidence>
<evidence type="ECO:0000256" key="7">
    <source>
        <dbReference type="ARBA" id="ARBA00022982"/>
    </source>
</evidence>
<evidence type="ECO:0000313" key="15">
    <source>
        <dbReference type="Proteomes" id="UP001224775"/>
    </source>
</evidence>
<comment type="subcellular location">
    <subcellularLocation>
        <location evidence="2">Membrane</location>
        <topology evidence="2">Multi-pass membrane protein</topology>
    </subcellularLocation>
</comment>
<evidence type="ECO:0000256" key="8">
    <source>
        <dbReference type="ARBA" id="ARBA00022989"/>
    </source>
</evidence>
<evidence type="ECO:0000259" key="13">
    <source>
        <dbReference type="PROSITE" id="PS50939"/>
    </source>
</evidence>
<dbReference type="CDD" id="cd08760">
    <property type="entry name" value="Cyt_b561_FRRS1_like"/>
    <property type="match status" value="1"/>
</dbReference>
<proteinExistence type="predicted"/>
<keyword evidence="9" id="KW-0408">Iron</keyword>
<evidence type="ECO:0000256" key="4">
    <source>
        <dbReference type="ARBA" id="ARBA00022617"/>
    </source>
</evidence>
<dbReference type="Proteomes" id="UP001224775">
    <property type="component" value="Unassembled WGS sequence"/>
</dbReference>
<dbReference type="SMART" id="SM00665">
    <property type="entry name" value="B561"/>
    <property type="match status" value="1"/>
</dbReference>
<gene>
    <name evidence="14" type="ORF">QTG54_012286</name>
</gene>
<keyword evidence="5 12" id="KW-0812">Transmembrane</keyword>
<name>A0AAD9D7B3_9STRA</name>
<feature type="region of interest" description="Disordered" evidence="11">
    <location>
        <begin position="137"/>
        <end position="212"/>
    </location>
</feature>
<feature type="transmembrane region" description="Helical" evidence="12">
    <location>
        <begin position="262"/>
        <end position="286"/>
    </location>
</feature>
<comment type="caution">
    <text evidence="14">The sequence shown here is derived from an EMBL/GenBank/DDBJ whole genome shotgun (WGS) entry which is preliminary data.</text>
</comment>
<dbReference type="AlphaFoldDB" id="A0AAD9D7B3"/>
<evidence type="ECO:0000256" key="2">
    <source>
        <dbReference type="ARBA" id="ARBA00004141"/>
    </source>
</evidence>
<sequence length="482" mass="53245">MMLSSRRSRSKLSRNQLTTLGLLIISLCCFVAAEASLIQTSPLLRQLQNTDNEADEGVIDKKDEAAVMEDDNLEQEYQFDDTSLMEDHFDSKDFPDKATFNVPDDAPDDMMYALGGGGDMGTDKGDKVPDVVYDDFGMDLGPPKDLPKDYDDTPVNPQPEPVEKVPDVVYDDFDAIAPGDPKKPYDDTPVNPQPELPEGEVESDAANGNGMTEEVDVEEKAKELLQEAEEEEEEDMAEDTTLSSSTKAVPLKTYSADAQKKWVAHGAIGVTIFGLLVPSAISSAFFRDLIPGYWIYIHVILNVTTFAMTFFTVGIAFATMNGMGDASEGHMKEVHHIVGLLLLLLVSFQTANGFLRPPREFITDDLTDHTPGAIHRSQTKSLTTRTLWYLSHAGCGLLIFALGTYQVHSGMGLFSKRFGTTDWGSVYLGYIFLVITVVIGGKIWVKLRERKSKRLSFEMQMGGEGFNYGDDNSSDTMSFRPV</sequence>
<evidence type="ECO:0000313" key="14">
    <source>
        <dbReference type="EMBL" id="KAK1736841.1"/>
    </source>
</evidence>
<dbReference type="InterPro" id="IPR006593">
    <property type="entry name" value="Cyt_b561/ferric_Rdtase_TM"/>
</dbReference>
<dbReference type="GO" id="GO:0046872">
    <property type="term" value="F:metal ion binding"/>
    <property type="evidence" value="ECO:0007669"/>
    <property type="project" value="UniProtKB-KW"/>
</dbReference>
<dbReference type="PANTHER" id="PTHR15422:SF24">
    <property type="entry name" value="DOMON RELATED DOMAIN-CONTAINING PROTEIN"/>
    <property type="match status" value="1"/>
</dbReference>
<feature type="transmembrane region" description="Helical" evidence="12">
    <location>
        <begin position="337"/>
        <end position="355"/>
    </location>
</feature>
<protein>
    <submittedName>
        <fullName evidence="14">Cytochrome b561</fullName>
    </submittedName>
</protein>
<keyword evidence="10 12" id="KW-0472">Membrane</keyword>
<evidence type="ECO:0000256" key="3">
    <source>
        <dbReference type="ARBA" id="ARBA00022448"/>
    </source>
</evidence>
<evidence type="ECO:0000256" key="6">
    <source>
        <dbReference type="ARBA" id="ARBA00022723"/>
    </source>
</evidence>
<feature type="transmembrane region" description="Helical" evidence="12">
    <location>
        <begin position="427"/>
        <end position="445"/>
    </location>
</feature>
<keyword evidence="3" id="KW-0813">Transport</keyword>
<dbReference type="Gene3D" id="1.20.120.1770">
    <property type="match status" value="1"/>
</dbReference>
<feature type="transmembrane region" description="Helical" evidence="12">
    <location>
        <begin position="293"/>
        <end position="317"/>
    </location>
</feature>
<comment type="cofactor">
    <cofactor evidence="1">
        <name>heme b</name>
        <dbReference type="ChEBI" id="CHEBI:60344"/>
    </cofactor>
</comment>
<evidence type="ECO:0000256" key="9">
    <source>
        <dbReference type="ARBA" id="ARBA00023004"/>
    </source>
</evidence>
<keyword evidence="6" id="KW-0479">Metal-binding</keyword>
<organism evidence="14 15">
    <name type="scientific">Skeletonema marinoi</name>
    <dbReference type="NCBI Taxonomy" id="267567"/>
    <lineage>
        <taxon>Eukaryota</taxon>
        <taxon>Sar</taxon>
        <taxon>Stramenopiles</taxon>
        <taxon>Ochrophyta</taxon>
        <taxon>Bacillariophyta</taxon>
        <taxon>Coscinodiscophyceae</taxon>
        <taxon>Thalassiosirophycidae</taxon>
        <taxon>Thalassiosirales</taxon>
        <taxon>Skeletonemataceae</taxon>
        <taxon>Skeletonema</taxon>
        <taxon>Skeletonema marinoi-dohrnii complex</taxon>
    </lineage>
</organism>
<dbReference type="PANTHER" id="PTHR15422">
    <property type="entry name" value="OS05G0565100 PROTEIN"/>
    <property type="match status" value="1"/>
</dbReference>
<feature type="transmembrane region" description="Helical" evidence="12">
    <location>
        <begin position="386"/>
        <end position="407"/>
    </location>
</feature>
<accession>A0AAD9D7B3</accession>